<dbReference type="PANTHER" id="PTHR43601">
    <property type="entry name" value="THIOREDOXIN, MITOCHONDRIAL"/>
    <property type="match status" value="1"/>
</dbReference>
<dbReference type="Proteomes" id="UP000320300">
    <property type="component" value="Unassembled WGS sequence"/>
</dbReference>
<evidence type="ECO:0000256" key="2">
    <source>
        <dbReference type="SAM" id="SignalP"/>
    </source>
</evidence>
<dbReference type="PROSITE" id="PS00194">
    <property type="entry name" value="THIOREDOXIN_1"/>
    <property type="match status" value="1"/>
</dbReference>
<feature type="chain" id="PRO_5022146021" evidence="2">
    <location>
        <begin position="19"/>
        <end position="466"/>
    </location>
</feature>
<accession>A0A521FUB4</accession>
<protein>
    <submittedName>
        <fullName evidence="4">Thioredoxin</fullName>
    </submittedName>
</protein>
<evidence type="ECO:0000259" key="3">
    <source>
        <dbReference type="PROSITE" id="PS51352"/>
    </source>
</evidence>
<dbReference type="SUPFAM" id="SSF52833">
    <property type="entry name" value="Thioredoxin-like"/>
    <property type="match status" value="1"/>
</dbReference>
<dbReference type="AlphaFoldDB" id="A0A521FUB4"/>
<keyword evidence="5" id="KW-1185">Reference proteome</keyword>
<dbReference type="InterPro" id="IPR036249">
    <property type="entry name" value="Thioredoxin-like_sf"/>
</dbReference>
<dbReference type="OrthoDB" id="120730at2"/>
<dbReference type="Gene3D" id="3.40.30.10">
    <property type="entry name" value="Glutaredoxin"/>
    <property type="match status" value="1"/>
</dbReference>
<dbReference type="EMBL" id="FXTN01000025">
    <property type="protein sequence ID" value="SMO99702.1"/>
    <property type="molecule type" value="Genomic_DNA"/>
</dbReference>
<name>A0A521FUB4_9SPHI</name>
<organism evidence="4 5">
    <name type="scientific">Pedobacter westerhofensis</name>
    <dbReference type="NCBI Taxonomy" id="425512"/>
    <lineage>
        <taxon>Bacteria</taxon>
        <taxon>Pseudomonadati</taxon>
        <taxon>Bacteroidota</taxon>
        <taxon>Sphingobacteriia</taxon>
        <taxon>Sphingobacteriales</taxon>
        <taxon>Sphingobacteriaceae</taxon>
        <taxon>Pedobacter</taxon>
    </lineage>
</organism>
<dbReference type="PANTHER" id="PTHR43601:SF3">
    <property type="entry name" value="THIOREDOXIN, MITOCHONDRIAL"/>
    <property type="match status" value="1"/>
</dbReference>
<dbReference type="PROSITE" id="PS51352">
    <property type="entry name" value="THIOREDOXIN_2"/>
    <property type="match status" value="1"/>
</dbReference>
<evidence type="ECO:0000313" key="5">
    <source>
        <dbReference type="Proteomes" id="UP000320300"/>
    </source>
</evidence>
<proteinExistence type="predicted"/>
<dbReference type="InterPro" id="IPR017937">
    <property type="entry name" value="Thioredoxin_CS"/>
</dbReference>
<keyword evidence="2" id="KW-0732">Signal</keyword>
<evidence type="ECO:0000313" key="4">
    <source>
        <dbReference type="EMBL" id="SMO99702.1"/>
    </source>
</evidence>
<gene>
    <name evidence="4" type="ORF">SAMN06265348_12511</name>
</gene>
<dbReference type="Pfam" id="PF00085">
    <property type="entry name" value="Thioredoxin"/>
    <property type="match status" value="1"/>
</dbReference>
<dbReference type="InterPro" id="IPR013766">
    <property type="entry name" value="Thioredoxin_domain"/>
</dbReference>
<dbReference type="GO" id="GO:0045454">
    <property type="term" value="P:cell redox homeostasis"/>
    <property type="evidence" value="ECO:0007669"/>
    <property type="project" value="TreeGrafter"/>
</dbReference>
<feature type="domain" description="Thioredoxin" evidence="3">
    <location>
        <begin position="5"/>
        <end position="135"/>
    </location>
</feature>
<dbReference type="CDD" id="cd02947">
    <property type="entry name" value="TRX_family"/>
    <property type="match status" value="1"/>
</dbReference>
<reference evidence="4 5" key="1">
    <citation type="submission" date="2017-05" db="EMBL/GenBank/DDBJ databases">
        <authorList>
            <person name="Varghese N."/>
            <person name="Submissions S."/>
        </authorList>
    </citation>
    <scope>NUCLEOTIDE SEQUENCE [LARGE SCALE GENOMIC DNA]</scope>
    <source>
        <strain evidence="4 5">DSM 19036</strain>
    </source>
</reference>
<feature type="signal peptide" evidence="2">
    <location>
        <begin position="1"/>
        <end position="18"/>
    </location>
</feature>
<sequence>MKKLLIIALVLLSGGLHAQDGIQFYQGTWKETLAKAKAEKKLIFIDIYTTWCGPCKMMAKDIFPLKSVGEKFNKNFINYKIDAEKGEGVTIAKTYKVNAYPTYLFVNGDGVLQYTTLGAMPEPQFLKEAENAMIEFGDPKPLPVWQKEYPAKKGDKEFLMAYMKKRAKLRLPMDSLMDQYAALSTKEELLSKETLTFMLQQQGATVDGPFFSFLRENKAEATQVLGQPESAVNGMLSSYAAGDMKRAVANKDVKLLEKIIAARRSLSSGPASAPDADEMRARYYAQTHNEKKLIPALKEYSKSLLAYDKNLIKKEDEQYLKQFDEMVAAGQMKEATPDQLEQARKYYSSISSTNYGYRLRDMSTIAYRGVNDKDMLNQALQWMALAGGFTDNFTIAEVNAGLLHKVGRTAEAIQSQKKAMQVYEAMNAKMNLVNEVITARLQNNLQKMMDNKPTWIETNTAVVAAK</sequence>
<dbReference type="RefSeq" id="WP_142531362.1">
    <property type="nucleotide sequence ID" value="NZ_CBCSJO010000022.1"/>
</dbReference>
<evidence type="ECO:0000256" key="1">
    <source>
        <dbReference type="ARBA" id="ARBA00023284"/>
    </source>
</evidence>
<keyword evidence="1" id="KW-0676">Redox-active center</keyword>